<dbReference type="EMBL" id="JANPWB010000008">
    <property type="protein sequence ID" value="KAJ1160558.1"/>
    <property type="molecule type" value="Genomic_DNA"/>
</dbReference>
<gene>
    <name evidence="2" type="ORF">NDU88_001054</name>
</gene>
<feature type="region of interest" description="Disordered" evidence="1">
    <location>
        <begin position="1"/>
        <end position="53"/>
    </location>
</feature>
<evidence type="ECO:0000313" key="2">
    <source>
        <dbReference type="EMBL" id="KAJ1160558.1"/>
    </source>
</evidence>
<dbReference type="AlphaFoldDB" id="A0AAV7SBG6"/>
<organism evidence="2 3">
    <name type="scientific">Pleurodeles waltl</name>
    <name type="common">Iberian ribbed newt</name>
    <dbReference type="NCBI Taxonomy" id="8319"/>
    <lineage>
        <taxon>Eukaryota</taxon>
        <taxon>Metazoa</taxon>
        <taxon>Chordata</taxon>
        <taxon>Craniata</taxon>
        <taxon>Vertebrata</taxon>
        <taxon>Euteleostomi</taxon>
        <taxon>Amphibia</taxon>
        <taxon>Batrachia</taxon>
        <taxon>Caudata</taxon>
        <taxon>Salamandroidea</taxon>
        <taxon>Salamandridae</taxon>
        <taxon>Pleurodelinae</taxon>
        <taxon>Pleurodeles</taxon>
    </lineage>
</organism>
<comment type="caution">
    <text evidence="2">The sequence shown here is derived from an EMBL/GenBank/DDBJ whole genome shotgun (WGS) entry which is preliminary data.</text>
</comment>
<proteinExistence type="predicted"/>
<name>A0AAV7SBG6_PLEWA</name>
<sequence length="97" mass="10609">MSRQVTSYISGCCPHLRAPADPPAEAQSAHRGDTAPKQDPSLGGSEKSQAWHPSGTQIFASILEHTRDTSNLQLASRHPAWTMFCRNLLNTVAEEPR</sequence>
<evidence type="ECO:0000313" key="3">
    <source>
        <dbReference type="Proteomes" id="UP001066276"/>
    </source>
</evidence>
<dbReference type="Proteomes" id="UP001066276">
    <property type="component" value="Chromosome 4_2"/>
</dbReference>
<keyword evidence="3" id="KW-1185">Reference proteome</keyword>
<accession>A0AAV7SBG6</accession>
<reference evidence="2" key="1">
    <citation type="journal article" date="2022" name="bioRxiv">
        <title>Sequencing and chromosome-scale assembly of the giantPleurodeles waltlgenome.</title>
        <authorList>
            <person name="Brown T."/>
            <person name="Elewa A."/>
            <person name="Iarovenko S."/>
            <person name="Subramanian E."/>
            <person name="Araus A.J."/>
            <person name="Petzold A."/>
            <person name="Susuki M."/>
            <person name="Suzuki K.-i.T."/>
            <person name="Hayashi T."/>
            <person name="Toyoda A."/>
            <person name="Oliveira C."/>
            <person name="Osipova E."/>
            <person name="Leigh N.D."/>
            <person name="Simon A."/>
            <person name="Yun M.H."/>
        </authorList>
    </citation>
    <scope>NUCLEOTIDE SEQUENCE</scope>
    <source>
        <strain evidence="2">20211129_DDA</strain>
        <tissue evidence="2">Liver</tissue>
    </source>
</reference>
<evidence type="ECO:0000256" key="1">
    <source>
        <dbReference type="SAM" id="MobiDB-lite"/>
    </source>
</evidence>
<protein>
    <submittedName>
        <fullName evidence="2">Uncharacterized protein</fullName>
    </submittedName>
</protein>